<dbReference type="EMBL" id="LT629750">
    <property type="protein sequence ID" value="SDS30757.1"/>
    <property type="molecule type" value="Genomic_DNA"/>
</dbReference>
<dbReference type="Proteomes" id="UP000243904">
    <property type="component" value="Chromosome I"/>
</dbReference>
<proteinExistence type="predicted"/>
<accession>A0A1H1R4R9</accession>
<name>A0A1H1R4R9_9BRAD</name>
<organism evidence="1 2">
    <name type="scientific">Bradyrhizobium canariense</name>
    <dbReference type="NCBI Taxonomy" id="255045"/>
    <lineage>
        <taxon>Bacteria</taxon>
        <taxon>Pseudomonadati</taxon>
        <taxon>Pseudomonadota</taxon>
        <taxon>Alphaproteobacteria</taxon>
        <taxon>Hyphomicrobiales</taxon>
        <taxon>Nitrobacteraceae</taxon>
        <taxon>Bradyrhizobium</taxon>
    </lineage>
</organism>
<sequence length="90" mass="10470">MGWWKKLFGRTSDKSLDGATYQVATTLYSWDGKRSAEIRKFDNGQTYLLESEWVDGTEFRERHEGRMVGPFRSPKHAEQFIVSTAWFSGD</sequence>
<dbReference type="AlphaFoldDB" id="A0A1H1R4R9"/>
<reference evidence="2" key="1">
    <citation type="submission" date="2016-10" db="EMBL/GenBank/DDBJ databases">
        <authorList>
            <person name="Varghese N."/>
            <person name="Submissions S."/>
        </authorList>
    </citation>
    <scope>NUCLEOTIDE SEQUENCE [LARGE SCALE GENOMIC DNA]</scope>
    <source>
        <strain evidence="2">GAS369</strain>
    </source>
</reference>
<evidence type="ECO:0000313" key="1">
    <source>
        <dbReference type="EMBL" id="SDS30757.1"/>
    </source>
</evidence>
<gene>
    <name evidence="1" type="ORF">SAMN05444158_1652</name>
</gene>
<dbReference type="RefSeq" id="WP_146686890.1">
    <property type="nucleotide sequence ID" value="NZ_LT629750.1"/>
</dbReference>
<keyword evidence="2" id="KW-1185">Reference proteome</keyword>
<evidence type="ECO:0000313" key="2">
    <source>
        <dbReference type="Proteomes" id="UP000243904"/>
    </source>
</evidence>
<protein>
    <submittedName>
        <fullName evidence="1">Uncharacterized protein</fullName>
    </submittedName>
</protein>